<evidence type="ECO:0000313" key="2">
    <source>
        <dbReference type="EMBL" id="TWE20736.1"/>
    </source>
</evidence>
<accession>A0A561EYP9</accession>
<evidence type="ECO:0000313" key="3">
    <source>
        <dbReference type="Proteomes" id="UP000318416"/>
    </source>
</evidence>
<protein>
    <submittedName>
        <fullName evidence="2">Phosphotransferase family enzyme</fullName>
    </submittedName>
</protein>
<dbReference type="Gene3D" id="3.90.1200.10">
    <property type="match status" value="1"/>
</dbReference>
<comment type="caution">
    <text evidence="2">The sequence shown here is derived from an EMBL/GenBank/DDBJ whole genome shotgun (WGS) entry which is preliminary data.</text>
</comment>
<dbReference type="InterPro" id="IPR011009">
    <property type="entry name" value="Kinase-like_dom_sf"/>
</dbReference>
<evidence type="ECO:0000259" key="1">
    <source>
        <dbReference type="Pfam" id="PF01636"/>
    </source>
</evidence>
<organism evidence="2 3">
    <name type="scientific">Kitasatospora atroaurantiaca</name>
    <dbReference type="NCBI Taxonomy" id="285545"/>
    <lineage>
        <taxon>Bacteria</taxon>
        <taxon>Bacillati</taxon>
        <taxon>Actinomycetota</taxon>
        <taxon>Actinomycetes</taxon>
        <taxon>Kitasatosporales</taxon>
        <taxon>Streptomycetaceae</taxon>
        <taxon>Kitasatospora</taxon>
    </lineage>
</organism>
<gene>
    <name evidence="2" type="ORF">FB465_5894</name>
</gene>
<dbReference type="SUPFAM" id="SSF56112">
    <property type="entry name" value="Protein kinase-like (PK-like)"/>
    <property type="match status" value="1"/>
</dbReference>
<dbReference type="RefSeq" id="WP_170290712.1">
    <property type="nucleotide sequence ID" value="NZ_BAAABR010000047.1"/>
</dbReference>
<dbReference type="Proteomes" id="UP000318416">
    <property type="component" value="Unassembled WGS sequence"/>
</dbReference>
<keyword evidence="3" id="KW-1185">Reference proteome</keyword>
<dbReference type="AlphaFoldDB" id="A0A561EYP9"/>
<dbReference type="InterPro" id="IPR002575">
    <property type="entry name" value="Aminoglycoside_PTrfase"/>
</dbReference>
<keyword evidence="2" id="KW-0808">Transferase</keyword>
<name>A0A561EYP9_9ACTN</name>
<dbReference type="EMBL" id="VIVR01000001">
    <property type="protein sequence ID" value="TWE20736.1"/>
    <property type="molecule type" value="Genomic_DNA"/>
</dbReference>
<proteinExistence type="predicted"/>
<feature type="domain" description="Aminoglycoside phosphotransferase" evidence="1">
    <location>
        <begin position="170"/>
        <end position="346"/>
    </location>
</feature>
<reference evidence="2 3" key="1">
    <citation type="submission" date="2019-06" db="EMBL/GenBank/DDBJ databases">
        <title>Sequencing the genomes of 1000 actinobacteria strains.</title>
        <authorList>
            <person name="Klenk H.-P."/>
        </authorList>
    </citation>
    <scope>NUCLEOTIDE SEQUENCE [LARGE SCALE GENOMIC DNA]</scope>
    <source>
        <strain evidence="2 3">DSM 41649</strain>
    </source>
</reference>
<dbReference type="GO" id="GO:0016740">
    <property type="term" value="F:transferase activity"/>
    <property type="evidence" value="ECO:0007669"/>
    <property type="project" value="UniProtKB-KW"/>
</dbReference>
<sequence length="400" mass="42700">MVQTAGRTVTVLVTWQGERLGAVGPFEVATPRWHDVGPVAEQLEAELGVPALVLRLVSVEGGEDGRGGHVTYHAEALRRPVIALEASDATLSPDALRSDWATPEGLRSALSWADDALRAAGRPAVGPVEQVKTWNLSGLYRIPTGGGPVWLKTTPRFGACEAQVIELFGSVDATLVPTVLAADTAGRRVLLDHVPGQDCWGVPEDSMLSAVGRLVAAQAALAGQSPAGLPDRTPQALIGGVRALLAGEAVQELSADELARVRRLAEELPGMVKELAACGLPETVVHGDFHPGNWRSDGRDTVVVDFSDSYLGHPAFDGLRPRAFLSADRWEQVREVWTQAWSAQLPGADPGRALEIAEPLMHLAYAVRYQEFLDNIEASERIYHEGDPASELRAAIASAV</sequence>
<dbReference type="Pfam" id="PF01636">
    <property type="entry name" value="APH"/>
    <property type="match status" value="1"/>
</dbReference>